<keyword evidence="2" id="KW-1185">Reference proteome</keyword>
<dbReference type="Proteomes" id="UP001300692">
    <property type="component" value="Unassembled WGS sequence"/>
</dbReference>
<reference evidence="1 2" key="1">
    <citation type="submission" date="2022-10" db="EMBL/GenBank/DDBJ databases">
        <title>Comparative genomics and taxonomic characterization of three novel marine species of genus Reichenbachiella exhibiting antioxidant and polysaccharide degradation activities.</title>
        <authorList>
            <person name="Muhammad N."/>
            <person name="Lee Y.-J."/>
            <person name="Ko J."/>
            <person name="Kim S.-G."/>
        </authorList>
    </citation>
    <scope>NUCLEOTIDE SEQUENCE [LARGE SCALE GENOMIC DNA]</scope>
    <source>
        <strain evidence="1 2">ABR2-5</strain>
    </source>
</reference>
<name>A0ABT3CX53_9BACT</name>
<protein>
    <submittedName>
        <fullName evidence="1">Uncharacterized protein</fullName>
    </submittedName>
</protein>
<accession>A0ABT3CX53</accession>
<sequence length="233" mass="26007">MKPPILSLLILIFFTACDSKDDVIEMIEEELPNQTFSFSDYNWSSFNASVFDVKLDGEELTLTLNQNAAWFNAETGGMYFMTHSGDFDFSATVVTSNVAGTQAPVESYSFGGLVARDPGSASENYVHVVTGTGVNTQSPISGYEYKITRDSQSDYTITQDGSHAHDLRLVREGNLFSFYQRTAESEENWNLIHSTEQNMPTELQLGFTIYTAFDGPETLDMQVHISHVKLQSE</sequence>
<dbReference type="RefSeq" id="WP_264139130.1">
    <property type="nucleotide sequence ID" value="NZ_JAOYOD010000001.1"/>
</dbReference>
<gene>
    <name evidence="1" type="ORF">N7U62_16480</name>
</gene>
<comment type="caution">
    <text evidence="1">The sequence shown here is derived from an EMBL/GenBank/DDBJ whole genome shotgun (WGS) entry which is preliminary data.</text>
</comment>
<organism evidence="1 2">
    <name type="scientific">Reichenbachiella ulvae</name>
    <dbReference type="NCBI Taxonomy" id="2980104"/>
    <lineage>
        <taxon>Bacteria</taxon>
        <taxon>Pseudomonadati</taxon>
        <taxon>Bacteroidota</taxon>
        <taxon>Cytophagia</taxon>
        <taxon>Cytophagales</taxon>
        <taxon>Reichenbachiellaceae</taxon>
        <taxon>Reichenbachiella</taxon>
    </lineage>
</organism>
<dbReference type="EMBL" id="JAOYOD010000001">
    <property type="protein sequence ID" value="MCV9388281.1"/>
    <property type="molecule type" value="Genomic_DNA"/>
</dbReference>
<evidence type="ECO:0000313" key="2">
    <source>
        <dbReference type="Proteomes" id="UP001300692"/>
    </source>
</evidence>
<evidence type="ECO:0000313" key="1">
    <source>
        <dbReference type="EMBL" id="MCV9388281.1"/>
    </source>
</evidence>
<dbReference type="PROSITE" id="PS51257">
    <property type="entry name" value="PROKAR_LIPOPROTEIN"/>
    <property type="match status" value="1"/>
</dbReference>
<proteinExistence type="predicted"/>